<reference evidence="2" key="1">
    <citation type="submission" date="2020-11" db="EMBL/GenBank/DDBJ databases">
        <authorList>
            <person name="Koelle M."/>
            <person name="Horta M.A.C."/>
            <person name="Nowrousian M."/>
            <person name="Ohm R.A."/>
            <person name="Benz P."/>
            <person name="Pilgard A."/>
        </authorList>
    </citation>
    <scope>NUCLEOTIDE SEQUENCE</scope>
    <source>
        <strain evidence="2">FPRL280</strain>
    </source>
</reference>
<dbReference type="Proteomes" id="UP000639403">
    <property type="component" value="Unassembled WGS sequence"/>
</dbReference>
<evidence type="ECO:0000256" key="1">
    <source>
        <dbReference type="SAM" id="MobiDB-lite"/>
    </source>
</evidence>
<protein>
    <recommendedName>
        <fullName evidence="4">F-box domain-containing protein</fullName>
    </recommendedName>
</protein>
<dbReference type="EMBL" id="JADOXO010000297">
    <property type="protein sequence ID" value="KAF9806991.1"/>
    <property type="molecule type" value="Genomic_DNA"/>
</dbReference>
<comment type="caution">
    <text evidence="2">The sequence shown here is derived from an EMBL/GenBank/DDBJ whole genome shotgun (WGS) entry which is preliminary data.</text>
</comment>
<name>A0A8H7NW76_9APHY</name>
<evidence type="ECO:0008006" key="4">
    <source>
        <dbReference type="Google" id="ProtNLM"/>
    </source>
</evidence>
<reference evidence="2" key="2">
    <citation type="journal article" name="Front. Microbiol.">
        <title>Degradative Capacity of Two Strains of Rhodonia placenta: From Phenotype to Genotype.</title>
        <authorList>
            <person name="Kolle M."/>
            <person name="Horta M.A.C."/>
            <person name="Nowrousian M."/>
            <person name="Ohm R.A."/>
            <person name="Benz J.P."/>
            <person name="Pilgard A."/>
        </authorList>
    </citation>
    <scope>NUCLEOTIDE SEQUENCE</scope>
    <source>
        <strain evidence="2">FPRL280</strain>
    </source>
</reference>
<dbReference type="AlphaFoldDB" id="A0A8H7NW76"/>
<feature type="region of interest" description="Disordered" evidence="1">
    <location>
        <begin position="80"/>
        <end position="112"/>
    </location>
</feature>
<sequence length="467" mass="52706">MTDRKAVTYVLPFMTTYQPNAARDEAHDQDRRAIPASKRVKDQTAVLHRPRMSDDGLRFDHTIKFAEGSDGDMNVAAAHSTSVQTRELGQSAPPTLPRSERAPRDTSSSSMCDFMSNTEATLSDASSLASCQARILPTLRHPDLAASDTWGSSPSPASAWHPDDWQELEYTFPFTGPALPVEVWDMVLDCFVSAQPGELLELSLVCQHWWTRCSPYLVRNIVFNNRGDVLRECRTRRRDWRGPRCVTIKGAENTRSLSHLGLIAALFGPRWTNVRDVVIEHGDWRTGDFHQDVFDYLHILLEEIEVLRVHDVTFPSGATLRSLVSHTRCLKLGYNETSRTLSLAQVRFENASMPPASLSWMNNSVRPTPRCMLQLDHLDSTSLDVIAHWLLVAPDRHHMLLPYIWFSLGNLDDSHLDTVPHIIQFLKMVGDRTDRVELNINQSLGLNVLWMAPQGGLKLGDIRTVPD</sequence>
<gene>
    <name evidence="2" type="ORF">IEO21_08416</name>
</gene>
<evidence type="ECO:0000313" key="3">
    <source>
        <dbReference type="Proteomes" id="UP000639403"/>
    </source>
</evidence>
<accession>A0A8H7NW76</accession>
<evidence type="ECO:0000313" key="2">
    <source>
        <dbReference type="EMBL" id="KAF9806991.1"/>
    </source>
</evidence>
<proteinExistence type="predicted"/>
<organism evidence="2 3">
    <name type="scientific">Rhodonia placenta</name>
    <dbReference type="NCBI Taxonomy" id="104341"/>
    <lineage>
        <taxon>Eukaryota</taxon>
        <taxon>Fungi</taxon>
        <taxon>Dikarya</taxon>
        <taxon>Basidiomycota</taxon>
        <taxon>Agaricomycotina</taxon>
        <taxon>Agaricomycetes</taxon>
        <taxon>Polyporales</taxon>
        <taxon>Adustoporiaceae</taxon>
        <taxon>Rhodonia</taxon>
    </lineage>
</organism>